<dbReference type="SUPFAM" id="SSF47384">
    <property type="entry name" value="Homodimeric domain of signal transducing histidine kinase"/>
    <property type="match status" value="1"/>
</dbReference>
<keyword evidence="10 11" id="KW-0472">Membrane</keyword>
<evidence type="ECO:0000256" key="1">
    <source>
        <dbReference type="ARBA" id="ARBA00000085"/>
    </source>
</evidence>
<evidence type="ECO:0000256" key="8">
    <source>
        <dbReference type="ARBA" id="ARBA00022777"/>
    </source>
</evidence>
<evidence type="ECO:0000256" key="3">
    <source>
        <dbReference type="ARBA" id="ARBA00012438"/>
    </source>
</evidence>
<feature type="domain" description="Histidine kinase" evidence="12">
    <location>
        <begin position="126"/>
        <end position="332"/>
    </location>
</feature>
<feature type="transmembrane region" description="Helical" evidence="11">
    <location>
        <begin position="12"/>
        <end position="30"/>
    </location>
</feature>
<comment type="subcellular location">
    <subcellularLocation>
        <location evidence="2">Cell membrane</location>
        <topology evidence="2">Multi-pass membrane protein</topology>
    </subcellularLocation>
</comment>
<dbReference type="PRINTS" id="PR00344">
    <property type="entry name" value="BCTRLSENSOR"/>
</dbReference>
<dbReference type="GO" id="GO:0004721">
    <property type="term" value="F:phosphoprotein phosphatase activity"/>
    <property type="evidence" value="ECO:0007669"/>
    <property type="project" value="TreeGrafter"/>
</dbReference>
<dbReference type="InterPro" id="IPR036097">
    <property type="entry name" value="HisK_dim/P_sf"/>
</dbReference>
<dbReference type="GO" id="GO:0005886">
    <property type="term" value="C:plasma membrane"/>
    <property type="evidence" value="ECO:0007669"/>
    <property type="project" value="UniProtKB-SubCell"/>
</dbReference>
<keyword evidence="7 11" id="KW-0812">Transmembrane</keyword>
<organism evidence="13">
    <name type="scientific">bioreactor metagenome</name>
    <dbReference type="NCBI Taxonomy" id="1076179"/>
    <lineage>
        <taxon>unclassified sequences</taxon>
        <taxon>metagenomes</taxon>
        <taxon>ecological metagenomes</taxon>
    </lineage>
</organism>
<comment type="caution">
    <text evidence="13">The sequence shown here is derived from an EMBL/GenBank/DDBJ whole genome shotgun (WGS) entry which is preliminary data.</text>
</comment>
<dbReference type="AlphaFoldDB" id="A0A644XF35"/>
<dbReference type="PANTHER" id="PTHR45453:SF2">
    <property type="entry name" value="HISTIDINE KINASE"/>
    <property type="match status" value="1"/>
</dbReference>
<dbReference type="InterPro" id="IPR003594">
    <property type="entry name" value="HATPase_dom"/>
</dbReference>
<protein>
    <recommendedName>
        <fullName evidence="3">histidine kinase</fullName>
        <ecNumber evidence="3">2.7.13.3</ecNumber>
    </recommendedName>
</protein>
<dbReference type="InterPro" id="IPR036890">
    <property type="entry name" value="HATPase_C_sf"/>
</dbReference>
<keyword evidence="8 13" id="KW-0418">Kinase</keyword>
<proteinExistence type="predicted"/>
<dbReference type="Pfam" id="PF02518">
    <property type="entry name" value="HATPase_c"/>
    <property type="match status" value="1"/>
</dbReference>
<evidence type="ECO:0000313" key="13">
    <source>
        <dbReference type="EMBL" id="MPM14822.1"/>
    </source>
</evidence>
<dbReference type="SUPFAM" id="SSF55874">
    <property type="entry name" value="ATPase domain of HSP90 chaperone/DNA topoisomerase II/histidine kinase"/>
    <property type="match status" value="1"/>
</dbReference>
<evidence type="ECO:0000256" key="5">
    <source>
        <dbReference type="ARBA" id="ARBA00022553"/>
    </source>
</evidence>
<evidence type="ECO:0000256" key="6">
    <source>
        <dbReference type="ARBA" id="ARBA00022679"/>
    </source>
</evidence>
<dbReference type="PANTHER" id="PTHR45453">
    <property type="entry name" value="PHOSPHATE REGULON SENSOR PROTEIN PHOR"/>
    <property type="match status" value="1"/>
</dbReference>
<keyword evidence="6 13" id="KW-0808">Transferase</keyword>
<dbReference type="GO" id="GO:0000155">
    <property type="term" value="F:phosphorelay sensor kinase activity"/>
    <property type="evidence" value="ECO:0007669"/>
    <property type="project" value="InterPro"/>
</dbReference>
<evidence type="ECO:0000256" key="9">
    <source>
        <dbReference type="ARBA" id="ARBA00022989"/>
    </source>
</evidence>
<name>A0A644XF35_9ZZZZ</name>
<dbReference type="InterPro" id="IPR003661">
    <property type="entry name" value="HisK_dim/P_dom"/>
</dbReference>
<dbReference type="InterPro" id="IPR005467">
    <property type="entry name" value="His_kinase_dom"/>
</dbReference>
<reference evidence="13" key="1">
    <citation type="submission" date="2019-08" db="EMBL/GenBank/DDBJ databases">
        <authorList>
            <person name="Kucharzyk K."/>
            <person name="Murdoch R.W."/>
            <person name="Higgins S."/>
            <person name="Loffler F."/>
        </authorList>
    </citation>
    <scope>NUCLEOTIDE SEQUENCE</scope>
</reference>
<comment type="catalytic activity">
    <reaction evidence="1">
        <text>ATP + protein L-histidine = ADP + protein N-phospho-L-histidine.</text>
        <dbReference type="EC" id="2.7.13.3"/>
    </reaction>
</comment>
<dbReference type="Gene3D" id="3.30.565.10">
    <property type="entry name" value="Histidine kinase-like ATPase, C-terminal domain"/>
    <property type="match status" value="1"/>
</dbReference>
<gene>
    <name evidence="13" type="primary">graS_7</name>
    <name evidence="13" type="ORF">SDC9_61186</name>
</gene>
<evidence type="ECO:0000256" key="11">
    <source>
        <dbReference type="SAM" id="Phobius"/>
    </source>
</evidence>
<dbReference type="GO" id="GO:0016036">
    <property type="term" value="P:cellular response to phosphate starvation"/>
    <property type="evidence" value="ECO:0007669"/>
    <property type="project" value="TreeGrafter"/>
</dbReference>
<keyword evidence="4" id="KW-1003">Cell membrane</keyword>
<dbReference type="InterPro" id="IPR004358">
    <property type="entry name" value="Sig_transdc_His_kin-like_C"/>
</dbReference>
<dbReference type="CDD" id="cd00082">
    <property type="entry name" value="HisKA"/>
    <property type="match status" value="1"/>
</dbReference>
<evidence type="ECO:0000256" key="10">
    <source>
        <dbReference type="ARBA" id="ARBA00023136"/>
    </source>
</evidence>
<dbReference type="EC" id="2.7.13.3" evidence="3"/>
<evidence type="ECO:0000259" key="12">
    <source>
        <dbReference type="PROSITE" id="PS50109"/>
    </source>
</evidence>
<dbReference type="SMART" id="SM00387">
    <property type="entry name" value="HATPase_c"/>
    <property type="match status" value="1"/>
</dbReference>
<feature type="transmembrane region" description="Helical" evidence="11">
    <location>
        <begin position="36"/>
        <end position="58"/>
    </location>
</feature>
<sequence>MNILEYIKDRKVRIIINIFLFIIVAITLIVAGVNNWFVVIIFSTWILPLFINIFAEYFKQNRFYKNMISVLENLDKKYLLPEVIEEPEFLEGKIVYDALKETNKNMNENVKYYKEKQAEYREYIETWVHEIKTPIASTKLILENGESENSSKISYQIKKIEGYIEQVLYYSKSEDISKDYIIKEFNLSEAVKIAIKNNSKDFINKKIALKLNEIDIMIFSDIKWVSFIINQIIGNSIKYTQKGKGEIRIYTKANVNSNSLIIQDNGIGINKRDINRVFEKGFTGENGRIFGKSTGIGLYLCKSLCEKLGLGIKLESQSNVGTQVEIVFPIGKFTLFN</sequence>
<evidence type="ECO:0000256" key="7">
    <source>
        <dbReference type="ARBA" id="ARBA00022692"/>
    </source>
</evidence>
<dbReference type="PROSITE" id="PS50109">
    <property type="entry name" value="HIS_KIN"/>
    <property type="match status" value="1"/>
</dbReference>
<accession>A0A644XF35</accession>
<evidence type="ECO:0000256" key="2">
    <source>
        <dbReference type="ARBA" id="ARBA00004651"/>
    </source>
</evidence>
<keyword evidence="9 11" id="KW-1133">Transmembrane helix</keyword>
<dbReference type="Gene3D" id="1.10.287.130">
    <property type="match status" value="1"/>
</dbReference>
<dbReference type="InterPro" id="IPR050351">
    <property type="entry name" value="BphY/WalK/GraS-like"/>
</dbReference>
<dbReference type="EMBL" id="VSSQ01002343">
    <property type="protein sequence ID" value="MPM14822.1"/>
    <property type="molecule type" value="Genomic_DNA"/>
</dbReference>
<keyword evidence="5" id="KW-0597">Phosphoprotein</keyword>
<evidence type="ECO:0000256" key="4">
    <source>
        <dbReference type="ARBA" id="ARBA00022475"/>
    </source>
</evidence>